<dbReference type="PANTHER" id="PTHR16515">
    <property type="entry name" value="PR DOMAIN ZINC FINGER PROTEIN"/>
    <property type="match status" value="1"/>
</dbReference>
<evidence type="ECO:0000259" key="16">
    <source>
        <dbReference type="PROSITE" id="PS50157"/>
    </source>
</evidence>
<evidence type="ECO:0000256" key="9">
    <source>
        <dbReference type="ARBA" id="ARBA00022843"/>
    </source>
</evidence>
<comment type="caution">
    <text evidence="17">The sequence shown here is derived from an EMBL/GenBank/DDBJ whole genome shotgun (WGS) entry which is preliminary data.</text>
</comment>
<dbReference type="InterPro" id="IPR013087">
    <property type="entry name" value="Znf_C2H2_type"/>
</dbReference>
<comment type="subcellular location">
    <subcellularLocation>
        <location evidence="2">Nucleus</location>
    </subcellularLocation>
</comment>
<evidence type="ECO:0000256" key="6">
    <source>
        <dbReference type="ARBA" id="ARBA00022737"/>
    </source>
</evidence>
<dbReference type="Pfam" id="PF00096">
    <property type="entry name" value="zf-C2H2"/>
    <property type="match status" value="7"/>
</dbReference>
<dbReference type="GO" id="GO:0008270">
    <property type="term" value="F:zinc ion binding"/>
    <property type="evidence" value="ECO:0007669"/>
    <property type="project" value="UniProtKB-KW"/>
</dbReference>
<keyword evidence="4" id="KW-1017">Isopeptide bond</keyword>
<feature type="compositionally biased region" description="Low complexity" evidence="15">
    <location>
        <begin position="298"/>
        <end position="319"/>
    </location>
</feature>
<feature type="compositionally biased region" description="Basic residues" evidence="15">
    <location>
        <begin position="1490"/>
        <end position="1507"/>
    </location>
</feature>
<name>A0A8X8BH25_POLSE</name>
<dbReference type="GO" id="GO:0005634">
    <property type="term" value="C:nucleus"/>
    <property type="evidence" value="ECO:0007669"/>
    <property type="project" value="UniProtKB-SubCell"/>
</dbReference>
<dbReference type="InterPro" id="IPR036236">
    <property type="entry name" value="Znf_C2H2_sf"/>
</dbReference>
<feature type="region of interest" description="Disordered" evidence="15">
    <location>
        <begin position="113"/>
        <end position="172"/>
    </location>
</feature>
<feature type="compositionally biased region" description="Polar residues" evidence="15">
    <location>
        <begin position="549"/>
        <end position="561"/>
    </location>
</feature>
<feature type="region of interest" description="Disordered" evidence="15">
    <location>
        <begin position="416"/>
        <end position="515"/>
    </location>
</feature>
<feature type="compositionally biased region" description="Low complexity" evidence="15">
    <location>
        <begin position="126"/>
        <end position="167"/>
    </location>
</feature>
<feature type="domain" description="C2H2-type" evidence="16">
    <location>
        <begin position="1064"/>
        <end position="1091"/>
    </location>
</feature>
<feature type="compositionally biased region" description="Polar residues" evidence="15">
    <location>
        <begin position="469"/>
        <end position="486"/>
    </location>
</feature>
<feature type="domain" description="C2H2-type" evidence="16">
    <location>
        <begin position="1240"/>
        <end position="1268"/>
    </location>
</feature>
<feature type="domain" description="C2H2-type" evidence="16">
    <location>
        <begin position="1120"/>
        <end position="1147"/>
    </location>
</feature>
<evidence type="ECO:0000313" key="17">
    <source>
        <dbReference type="EMBL" id="KAG2457393.1"/>
    </source>
</evidence>
<feature type="domain" description="C2H2-type" evidence="16">
    <location>
        <begin position="577"/>
        <end position="604"/>
    </location>
</feature>
<evidence type="ECO:0000256" key="4">
    <source>
        <dbReference type="ARBA" id="ARBA00022499"/>
    </source>
</evidence>
<protein>
    <submittedName>
        <fullName evidence="17">ZN865 protein</fullName>
    </submittedName>
</protein>
<keyword evidence="12" id="KW-0804">Transcription</keyword>
<gene>
    <name evidence="17" type="primary">Znf865</name>
    <name evidence="17" type="ORF">GTO96_0011816</name>
</gene>
<evidence type="ECO:0000256" key="13">
    <source>
        <dbReference type="ARBA" id="ARBA00023242"/>
    </source>
</evidence>
<feature type="compositionally biased region" description="Low complexity" evidence="15">
    <location>
        <begin position="21"/>
        <end position="53"/>
    </location>
</feature>
<comment type="function">
    <text evidence="1">May be involved in transcriptional regulation.</text>
</comment>
<feature type="domain" description="C2H2-type" evidence="16">
    <location>
        <begin position="605"/>
        <end position="632"/>
    </location>
</feature>
<evidence type="ECO:0000256" key="5">
    <source>
        <dbReference type="ARBA" id="ARBA00022723"/>
    </source>
</evidence>
<dbReference type="FunFam" id="3.30.160.60:FF:000771">
    <property type="entry name" value="zinc finger protein 648"/>
    <property type="match status" value="1"/>
</dbReference>
<evidence type="ECO:0000256" key="1">
    <source>
        <dbReference type="ARBA" id="ARBA00003767"/>
    </source>
</evidence>
<evidence type="ECO:0000256" key="7">
    <source>
        <dbReference type="ARBA" id="ARBA00022771"/>
    </source>
</evidence>
<feature type="region of interest" description="Disordered" evidence="15">
    <location>
        <begin position="1490"/>
        <end position="1529"/>
    </location>
</feature>
<dbReference type="PROSITE" id="PS00028">
    <property type="entry name" value="ZINC_FINGER_C2H2_1"/>
    <property type="match status" value="9"/>
</dbReference>
<feature type="compositionally biased region" description="Low complexity" evidence="15">
    <location>
        <begin position="662"/>
        <end position="690"/>
    </location>
</feature>
<feature type="region of interest" description="Disordered" evidence="15">
    <location>
        <begin position="546"/>
        <end position="573"/>
    </location>
</feature>
<evidence type="ECO:0000256" key="14">
    <source>
        <dbReference type="PROSITE-ProRule" id="PRU00042"/>
    </source>
</evidence>
<keyword evidence="9" id="KW-0832">Ubl conjugation</keyword>
<feature type="region of interest" description="Disordered" evidence="15">
    <location>
        <begin position="191"/>
        <end position="219"/>
    </location>
</feature>
<proteinExistence type="inferred from homology"/>
<feature type="compositionally biased region" description="Low complexity" evidence="15">
    <location>
        <begin position="1"/>
        <end position="14"/>
    </location>
</feature>
<dbReference type="FunFam" id="3.30.160.60:FF:000690">
    <property type="entry name" value="Zinc finger protein 354C"/>
    <property type="match status" value="1"/>
</dbReference>
<sequence length="1590" mass="169699">MDNSGTRSSSTNSNGSGGTSSSGTAPSGNSNSSNTGTSAVGRGSAPAGPGPSATDWEMLQFGRYSMDILEMLSSHQHHQFKTAMGTLGLERQDAGGSGGGLVGLTGIGLGGPQAVRPGFTEQPPQTTVATTTSSSANFPKLQLQQQPTVTAAAPPPSSQQQQGSSGSRKPKLDSRYQHFLRTVTPFHSTDATASDHAVQHGQRFGSDPFGVSAGGPHPPPPLHSSLGVHQTASGPSAVAGAHQLAATGQNGSAGIEARSLHQQFSCMLAANQYFLSGMGVAPNTNLEQFLMAQQSSGLGLSQHSLHPSSQQPPAQQQHHAQNHQLESNLTNTSQQASLLQLPQHHQHHHGLHGAPHPSTQLITSTSAAATGFEFQSMQGIPVLSSNQLAATLAQDPTCHPGLLPPPLISALKEEPMGSVKTEGGGSALTSGSGGRRKKAMAGYLPQRKGESAVPVSNSNASSTAADSPQSLAQNSANTPSPSLSVNTTPTALTATKTTDEQQLTENTESCPETPEQEKERYYQCGECGKNFTHLSSLRRHLRSHGLVTASGSGNPSLTQSGGDAGGTLQEDSADKCHRCSDCGKGFKKRGHLLQHRVIHSGARPYACGVCQRAFNRRESLTRHEKIHEEKPYRCTACGRCFRESTSLLNHRASGTCGKPSRRSSSGRSLSNPQPLTLQQQMPQTAMPPLTIGSDGRYGRVGTEDFEVEKERDVREKEAERIFIVRGAVAAAAAAAGLAEAERMSLPSVVNATSSSNPQTTLDLYRSQDDSISNRLNSTTNDPNGDELKKAGALLEGSPDPTLHLRQQEDLTSKRVVGSSPTSLFQSRSVDSNSVFRTDYPQPRRSAFTYRDGVVGQELASQARFLQTSAKTEDGEVEVSSQRQDEEGVKRQRDSAEECATDATTSVSRLQFFREGQGQQFLRKVPLAPNLHPHLPLSSLLEESEQEDDEDEVDGGASSAVTAAISLLPGASVEDRGVGDDRRDIIGGLLGNLGLGLGGLGALGGLGLTGDKSFRGEDLRVKKKPRKREPGTGRRKSSEVGGGSTTAPANRRSNAGKAGTAEKLFLCSVCGRGFNRRETLRRHDRIHTGEKPHRCPVCGKYFREAFHLSKHRTVHTGEKNYKCPSCGKDFGYAQSLKRHSKLHQKAQAASGEFTATLNNSSSTVSAINSITGLSLGGSAGSGGAGNNAAYFPYGGGTASAVPHLQDLTKARLYTCSVCWKSFRHSFHLTAHQTVHTGERIFSCEVCGKTFGYSNSLSRHRLAQHGISKASANNSNNSGNSSNSSSVLNSTVSECQAATNALLQLAPSAISSQTPPNASLFFLPATLADPGQQGATHSVTAESADASDLRTSLTLPLAYAVSQAAIQSQDIQPPISNCLPGLSSSVPARVKRHKRAKRQTWRRKRFPCTVCTVTSFRRLSGLIVHQYSRHKSLLLATRRRCTLCGQQFKRVLTLLAHRSRHLKMSAHVCHLCPRKFWNPRLLERHKSLCRSKRGLRGSRSKRSGRAKAKLRQETGKMGGDPHVNTGESVEEDEAEDHPVILIELELRGSIVVKKASGHPGKSNKPLDHLLKLKIQLRAPPGQSFIRNGSRQV</sequence>
<dbReference type="InterPro" id="IPR050331">
    <property type="entry name" value="Zinc_finger"/>
</dbReference>
<keyword evidence="13" id="KW-0539">Nucleus</keyword>
<keyword evidence="18" id="KW-1185">Reference proteome</keyword>
<feature type="compositionally biased region" description="Basic and acidic residues" evidence="15">
    <location>
        <begin position="1027"/>
        <end position="1037"/>
    </location>
</feature>
<dbReference type="Proteomes" id="UP000886611">
    <property type="component" value="Unassembled WGS sequence"/>
</dbReference>
<dbReference type="Gene3D" id="3.30.160.60">
    <property type="entry name" value="Classic Zinc Finger"/>
    <property type="match status" value="9"/>
</dbReference>
<evidence type="ECO:0000256" key="10">
    <source>
        <dbReference type="ARBA" id="ARBA00023015"/>
    </source>
</evidence>
<comment type="similarity">
    <text evidence="3">Belongs to the krueppel C2H2-type zinc-finger protein family.</text>
</comment>
<dbReference type="SUPFAM" id="SSF57667">
    <property type="entry name" value="beta-beta-alpha zinc fingers"/>
    <property type="match status" value="7"/>
</dbReference>
<keyword evidence="11" id="KW-0238">DNA-binding</keyword>
<keyword evidence="5" id="KW-0479">Metal-binding</keyword>
<dbReference type="FunFam" id="3.30.160.60:FF:000060">
    <property type="entry name" value="zinc finger protein 436"/>
    <property type="match status" value="1"/>
</dbReference>
<feature type="region of interest" description="Disordered" evidence="15">
    <location>
        <begin position="298"/>
        <end position="322"/>
    </location>
</feature>
<accession>A0A8X8BH25</accession>
<feature type="region of interest" description="Disordered" evidence="15">
    <location>
        <begin position="1"/>
        <end position="54"/>
    </location>
</feature>
<feature type="compositionally biased region" description="Low complexity" evidence="15">
    <location>
        <begin position="451"/>
        <end position="468"/>
    </location>
</feature>
<dbReference type="FunFam" id="3.30.160.60:FF:000478">
    <property type="entry name" value="Zinc finger protein 133"/>
    <property type="match status" value="1"/>
</dbReference>
<feature type="domain" description="C2H2-type" evidence="16">
    <location>
        <begin position="1212"/>
        <end position="1239"/>
    </location>
</feature>
<keyword evidence="6" id="KW-0677">Repeat</keyword>
<feature type="compositionally biased region" description="Basic and acidic residues" evidence="15">
    <location>
        <begin position="882"/>
        <end position="895"/>
    </location>
</feature>
<feature type="compositionally biased region" description="Low complexity" evidence="15">
    <location>
        <begin position="487"/>
        <end position="496"/>
    </location>
</feature>
<feature type="region of interest" description="Disordered" evidence="15">
    <location>
        <begin position="1016"/>
        <end position="1055"/>
    </location>
</feature>
<keyword evidence="7 14" id="KW-0863">Zinc-finger</keyword>
<dbReference type="GO" id="GO:0010468">
    <property type="term" value="P:regulation of gene expression"/>
    <property type="evidence" value="ECO:0007669"/>
    <property type="project" value="TreeGrafter"/>
</dbReference>
<feature type="domain" description="C2H2-type" evidence="16">
    <location>
        <begin position="1092"/>
        <end position="1119"/>
    </location>
</feature>
<dbReference type="FunFam" id="3.30.160.60:FF:000624">
    <property type="entry name" value="zinc finger protein 697"/>
    <property type="match status" value="3"/>
</dbReference>
<evidence type="ECO:0000256" key="3">
    <source>
        <dbReference type="ARBA" id="ARBA00006991"/>
    </source>
</evidence>
<feature type="domain" description="C2H2-type" evidence="16">
    <location>
        <begin position="522"/>
        <end position="544"/>
    </location>
</feature>
<feature type="domain" description="C2H2-type" evidence="16">
    <location>
        <begin position="632"/>
        <end position="659"/>
    </location>
</feature>
<dbReference type="PANTHER" id="PTHR16515:SF66">
    <property type="entry name" value="C2H2-TYPE DOMAIN-CONTAINING PROTEIN"/>
    <property type="match status" value="1"/>
</dbReference>
<evidence type="ECO:0000256" key="12">
    <source>
        <dbReference type="ARBA" id="ARBA00023163"/>
    </source>
</evidence>
<keyword evidence="8" id="KW-0862">Zinc</keyword>
<feature type="non-terminal residue" evidence="17">
    <location>
        <position position="1"/>
    </location>
</feature>
<reference evidence="17 18" key="1">
    <citation type="journal article" date="2021" name="Cell">
        <title>Tracing the genetic footprints of vertebrate landing in non-teleost ray-finned fishes.</title>
        <authorList>
            <person name="Bi X."/>
            <person name="Wang K."/>
            <person name="Yang L."/>
            <person name="Pan H."/>
            <person name="Jiang H."/>
            <person name="Wei Q."/>
            <person name="Fang M."/>
            <person name="Yu H."/>
            <person name="Zhu C."/>
            <person name="Cai Y."/>
            <person name="He Y."/>
            <person name="Gan X."/>
            <person name="Zeng H."/>
            <person name="Yu D."/>
            <person name="Zhu Y."/>
            <person name="Jiang H."/>
            <person name="Qiu Q."/>
            <person name="Yang H."/>
            <person name="Zhang Y.E."/>
            <person name="Wang W."/>
            <person name="Zhu M."/>
            <person name="He S."/>
            <person name="Zhang G."/>
        </authorList>
    </citation>
    <scope>NUCLEOTIDE SEQUENCE [LARGE SCALE GENOMIC DNA]</scope>
    <source>
        <strain evidence="17">Bchr_013</strain>
    </source>
</reference>
<dbReference type="PROSITE" id="PS50157">
    <property type="entry name" value="ZINC_FINGER_C2H2_2"/>
    <property type="match status" value="10"/>
</dbReference>
<organism evidence="17 18">
    <name type="scientific">Polypterus senegalus</name>
    <name type="common">Senegal bichir</name>
    <dbReference type="NCBI Taxonomy" id="55291"/>
    <lineage>
        <taxon>Eukaryota</taxon>
        <taxon>Metazoa</taxon>
        <taxon>Chordata</taxon>
        <taxon>Craniata</taxon>
        <taxon>Vertebrata</taxon>
        <taxon>Euteleostomi</taxon>
        <taxon>Actinopterygii</taxon>
        <taxon>Polypteriformes</taxon>
        <taxon>Polypteridae</taxon>
        <taxon>Polypterus</taxon>
    </lineage>
</organism>
<dbReference type="SMART" id="SM00355">
    <property type="entry name" value="ZnF_C2H2"/>
    <property type="match status" value="12"/>
</dbReference>
<dbReference type="GO" id="GO:0003677">
    <property type="term" value="F:DNA binding"/>
    <property type="evidence" value="ECO:0007669"/>
    <property type="project" value="UniProtKB-KW"/>
</dbReference>
<feature type="domain" description="C2H2-type" evidence="16">
    <location>
        <begin position="1437"/>
        <end position="1459"/>
    </location>
</feature>
<feature type="compositionally biased region" description="Polar residues" evidence="15">
    <location>
        <begin position="500"/>
        <end position="510"/>
    </location>
</feature>
<dbReference type="FunFam" id="3.30.160.60:FF:000100">
    <property type="entry name" value="Zinc finger 45-like"/>
    <property type="match status" value="1"/>
</dbReference>
<feature type="non-terminal residue" evidence="17">
    <location>
        <position position="1590"/>
    </location>
</feature>
<dbReference type="EMBL" id="JAATIS010008546">
    <property type="protein sequence ID" value="KAG2457393.1"/>
    <property type="molecule type" value="Genomic_DNA"/>
</dbReference>
<evidence type="ECO:0000256" key="11">
    <source>
        <dbReference type="ARBA" id="ARBA00023125"/>
    </source>
</evidence>
<evidence type="ECO:0000256" key="8">
    <source>
        <dbReference type="ARBA" id="ARBA00022833"/>
    </source>
</evidence>
<evidence type="ECO:0000256" key="15">
    <source>
        <dbReference type="SAM" id="MobiDB-lite"/>
    </source>
</evidence>
<feature type="region of interest" description="Disordered" evidence="15">
    <location>
        <begin position="651"/>
        <end position="698"/>
    </location>
</feature>
<feature type="region of interest" description="Disordered" evidence="15">
    <location>
        <begin position="869"/>
        <end position="901"/>
    </location>
</feature>
<keyword evidence="10" id="KW-0805">Transcription regulation</keyword>
<evidence type="ECO:0000256" key="2">
    <source>
        <dbReference type="ARBA" id="ARBA00004123"/>
    </source>
</evidence>
<evidence type="ECO:0000313" key="18">
    <source>
        <dbReference type="Proteomes" id="UP000886611"/>
    </source>
</evidence>